<keyword evidence="1" id="KW-0812">Transmembrane</keyword>
<organism evidence="2 3">
    <name type="scientific">Pseudonocardia hydrocarbonoxydans</name>
    <dbReference type="NCBI Taxonomy" id="76726"/>
    <lineage>
        <taxon>Bacteria</taxon>
        <taxon>Bacillati</taxon>
        <taxon>Actinomycetota</taxon>
        <taxon>Actinomycetes</taxon>
        <taxon>Pseudonocardiales</taxon>
        <taxon>Pseudonocardiaceae</taxon>
        <taxon>Pseudonocardia</taxon>
    </lineage>
</organism>
<dbReference type="AlphaFoldDB" id="A0A4Y3WST9"/>
<evidence type="ECO:0000256" key="1">
    <source>
        <dbReference type="SAM" id="Phobius"/>
    </source>
</evidence>
<proteinExistence type="predicted"/>
<keyword evidence="1" id="KW-1133">Transmembrane helix</keyword>
<sequence>MNPPVRASGSVRLLVVGLAWIGATLFGLAVAATTTIGPVVLNVTRSHGVHMGDLVAFSVAYVVALIVTLVAFSV</sequence>
<comment type="caution">
    <text evidence="2">The sequence shown here is derived from an EMBL/GenBank/DDBJ whole genome shotgun (WGS) entry which is preliminary data.</text>
</comment>
<name>A0A4Y3WST9_9PSEU</name>
<gene>
    <name evidence="2" type="ORF">PHY01_38710</name>
</gene>
<reference evidence="2 3" key="1">
    <citation type="submission" date="2019-06" db="EMBL/GenBank/DDBJ databases">
        <title>Whole genome shotgun sequence of Pseudonocardia hydrocarbonoxydans NBRC 14498.</title>
        <authorList>
            <person name="Hosoyama A."/>
            <person name="Uohara A."/>
            <person name="Ohji S."/>
            <person name="Ichikawa N."/>
        </authorList>
    </citation>
    <scope>NUCLEOTIDE SEQUENCE [LARGE SCALE GENOMIC DNA]</scope>
    <source>
        <strain evidence="2 3">NBRC 14498</strain>
    </source>
</reference>
<evidence type="ECO:0000313" key="2">
    <source>
        <dbReference type="EMBL" id="GEC21588.1"/>
    </source>
</evidence>
<evidence type="ECO:0000313" key="3">
    <source>
        <dbReference type="Proteomes" id="UP000320338"/>
    </source>
</evidence>
<dbReference type="EMBL" id="BJNG01000035">
    <property type="protein sequence ID" value="GEC21588.1"/>
    <property type="molecule type" value="Genomic_DNA"/>
</dbReference>
<feature type="transmembrane region" description="Helical" evidence="1">
    <location>
        <begin position="55"/>
        <end position="72"/>
    </location>
</feature>
<accession>A0A4Y3WST9</accession>
<protein>
    <submittedName>
        <fullName evidence="2">Uncharacterized protein</fullName>
    </submittedName>
</protein>
<keyword evidence="1" id="KW-0472">Membrane</keyword>
<keyword evidence="3" id="KW-1185">Reference proteome</keyword>
<dbReference type="Proteomes" id="UP000320338">
    <property type="component" value="Unassembled WGS sequence"/>
</dbReference>